<keyword evidence="12" id="KW-0067">ATP-binding</keyword>
<dbReference type="SMART" id="SM00388">
    <property type="entry name" value="HisKA"/>
    <property type="match status" value="1"/>
</dbReference>
<dbReference type="CDD" id="cd17546">
    <property type="entry name" value="REC_hyHK_CKI1_RcsC-like"/>
    <property type="match status" value="1"/>
</dbReference>
<evidence type="ECO:0000256" key="20">
    <source>
        <dbReference type="SAM" id="Phobius"/>
    </source>
</evidence>
<evidence type="ECO:0000256" key="16">
    <source>
        <dbReference type="ARBA" id="ARBA00024867"/>
    </source>
</evidence>
<dbReference type="SMART" id="SM00387">
    <property type="entry name" value="HATPase_c"/>
    <property type="match status" value="1"/>
</dbReference>
<dbReference type="PROSITE" id="PS50109">
    <property type="entry name" value="HIS_KIN"/>
    <property type="match status" value="1"/>
</dbReference>
<dbReference type="PROSITE" id="PS50894">
    <property type="entry name" value="HPT"/>
    <property type="match status" value="1"/>
</dbReference>
<keyword evidence="12" id="KW-0547">Nucleotide-binding</keyword>
<dbReference type="FunFam" id="3.30.565.10:FF:000010">
    <property type="entry name" value="Sensor histidine kinase RcsC"/>
    <property type="match status" value="1"/>
</dbReference>
<feature type="transmembrane region" description="Helical" evidence="20">
    <location>
        <begin position="40"/>
        <end position="59"/>
    </location>
</feature>
<dbReference type="PROSITE" id="PS50110">
    <property type="entry name" value="RESPONSE_REGULATORY"/>
    <property type="match status" value="1"/>
</dbReference>
<feature type="domain" description="HPt" evidence="23">
    <location>
        <begin position="664"/>
        <end position="761"/>
    </location>
</feature>
<dbReference type="GO" id="GO:0000155">
    <property type="term" value="F:phosphorelay sensor kinase activity"/>
    <property type="evidence" value="ECO:0007669"/>
    <property type="project" value="InterPro"/>
</dbReference>
<evidence type="ECO:0000256" key="1">
    <source>
        <dbReference type="ARBA" id="ARBA00000085"/>
    </source>
</evidence>
<protein>
    <recommendedName>
        <fullName evidence="17">Circadian input-output histidine kinase CikA</fullName>
        <ecNumber evidence="4">2.7.13.3</ecNumber>
    </recommendedName>
    <alternativeName>
        <fullName evidence="5">Stage 0 sporulation protein A homolog</fullName>
    </alternativeName>
</protein>
<dbReference type="Pfam" id="PF01627">
    <property type="entry name" value="Hpt"/>
    <property type="match status" value="1"/>
</dbReference>
<keyword evidence="13 20" id="KW-1133">Transmembrane helix</keyword>
<feature type="domain" description="Response regulatory" evidence="22">
    <location>
        <begin position="507"/>
        <end position="621"/>
    </location>
</feature>
<evidence type="ECO:0000256" key="6">
    <source>
        <dbReference type="ARBA" id="ARBA00022475"/>
    </source>
</evidence>
<organism evidence="24 25">
    <name type="scientific">Pseudobutyrivibrio ruminis</name>
    <dbReference type="NCBI Taxonomy" id="46206"/>
    <lineage>
        <taxon>Bacteria</taxon>
        <taxon>Bacillati</taxon>
        <taxon>Bacillota</taxon>
        <taxon>Clostridia</taxon>
        <taxon>Lachnospirales</taxon>
        <taxon>Lachnospiraceae</taxon>
        <taxon>Pseudobutyrivibrio</taxon>
    </lineage>
</organism>
<evidence type="ECO:0000256" key="18">
    <source>
        <dbReference type="PROSITE-ProRule" id="PRU00110"/>
    </source>
</evidence>
<dbReference type="GO" id="GO:0009927">
    <property type="term" value="F:histidine phosphotransfer kinase activity"/>
    <property type="evidence" value="ECO:0007669"/>
    <property type="project" value="TreeGrafter"/>
</dbReference>
<dbReference type="SMART" id="SM00448">
    <property type="entry name" value="REC"/>
    <property type="match status" value="1"/>
</dbReference>
<evidence type="ECO:0000256" key="17">
    <source>
        <dbReference type="ARBA" id="ARBA00074306"/>
    </source>
</evidence>
<comment type="caution">
    <text evidence="24">The sequence shown here is derived from an EMBL/GenBank/DDBJ whole genome shotgun (WGS) entry which is preliminary data.</text>
</comment>
<evidence type="ECO:0000256" key="13">
    <source>
        <dbReference type="ARBA" id="ARBA00022989"/>
    </source>
</evidence>
<proteinExistence type="inferred from homology"/>
<dbReference type="Pfam" id="PF02518">
    <property type="entry name" value="HATPase_c"/>
    <property type="match status" value="1"/>
</dbReference>
<dbReference type="Gene3D" id="1.20.120.160">
    <property type="entry name" value="HPT domain"/>
    <property type="match status" value="1"/>
</dbReference>
<feature type="transmembrane region" description="Helical" evidence="20">
    <location>
        <begin position="71"/>
        <end position="91"/>
    </location>
</feature>
<keyword evidence="8 19" id="KW-0597">Phosphoprotein</keyword>
<dbReference type="CDD" id="cd00082">
    <property type="entry name" value="HisKA"/>
    <property type="match status" value="1"/>
</dbReference>
<dbReference type="GO" id="GO:0005886">
    <property type="term" value="C:plasma membrane"/>
    <property type="evidence" value="ECO:0007669"/>
    <property type="project" value="UniProtKB-SubCell"/>
</dbReference>
<name>A0A927YNH5_9FIRM</name>
<sequence length="836" mass="95527">MMDFLREFQLSVMLFLSGACGVLIILTKNTRTVSRRRRGALLYMQISAMLLLIADRFAYIYRGDVSTTGYWMVRICNFLVYLLSLALAHAFNQYLMELYRNEARMTVLPKRFAICEGLFTAGLLMLIVSQFTGMYYTFDANNKYQRGQFIYLSYFFPLTMIALQFSVNFQYKKKLRRRTYIPLLFFTVFPFVACIVQFFVYGLSLTNITMVGMVVQLYFSEILNMNDLQDAKIKAEKANTAKSRFLANISHEIRTPINTIMGMNEMILREDHTDVPADYYKKISKYASDIEYASDSLLSLINDVLDISQIESGKMRLVEQEYDTTELLRGLINMIRGRSDQKELRFDIKIDKELPKRLYGDMGKVKQIVLNLLTNALKYTEKGGFELNVKVLEKYEKSCKIEFSVTDTGPGIKEEDMEKLFHAFERLDEVKNSNIQGTGLGLDISRHFAELMHGTLECKSEYGKGSTFTFTITQVVIDPTEIGFFDEHVEEAPKGPYIPSFVAPDISILVVDDNPMNLAVIRGLLSSTKMYVVTADSGEECLVKLDEGDYNLVLLDHMMPGMDGLETVAKIREKYPELPVIALTANYIANGKEYYISKGFNGYLPKPVDGQTLENVIRLFLPDDAVMDSDAAAVAEFSRLPEGYEWLYDVDGIVVDDGIKYSGGAESFIFSLKLFLDTIEENSEVINKAFEDKDIKLFTIKVHALKSSARIIGAHELSEKAKWLEEAGKKNDVKYIEENYPAMLEEYLEYQNKLEGLNPSASTDLDKEPIPLDELSGAIEAIKELAPQMDYDSIDMIITEVNEYKLEEEDYKLFKDLEKALKTFNWDKIEALLKNK</sequence>
<evidence type="ECO:0000259" key="23">
    <source>
        <dbReference type="PROSITE" id="PS50894"/>
    </source>
</evidence>
<evidence type="ECO:0000256" key="5">
    <source>
        <dbReference type="ARBA" id="ARBA00018672"/>
    </source>
</evidence>
<feature type="transmembrane region" description="Helical" evidence="20">
    <location>
        <begin position="149"/>
        <end position="169"/>
    </location>
</feature>
<dbReference type="SUPFAM" id="SSF52172">
    <property type="entry name" value="CheY-like"/>
    <property type="match status" value="1"/>
</dbReference>
<keyword evidence="14" id="KW-0902">Two-component regulatory system</keyword>
<evidence type="ECO:0000256" key="15">
    <source>
        <dbReference type="ARBA" id="ARBA00023136"/>
    </source>
</evidence>
<dbReference type="CDD" id="cd16922">
    <property type="entry name" value="HATPase_EvgS-ArcB-TorS-like"/>
    <property type="match status" value="1"/>
</dbReference>
<reference evidence="24" key="1">
    <citation type="submission" date="2019-04" db="EMBL/GenBank/DDBJ databases">
        <title>Evolution of Biomass-Degrading Anaerobic Consortia Revealed by Metagenomics.</title>
        <authorList>
            <person name="Peng X."/>
        </authorList>
    </citation>
    <scope>NUCLEOTIDE SEQUENCE</scope>
    <source>
        <strain evidence="24">SIG311</strain>
    </source>
</reference>
<dbReference type="SUPFAM" id="SSF55874">
    <property type="entry name" value="ATPase domain of HSP90 chaperone/DNA topoisomerase II/histidine kinase"/>
    <property type="match status" value="1"/>
</dbReference>
<dbReference type="PRINTS" id="PR00344">
    <property type="entry name" value="BCTRLSENSOR"/>
</dbReference>
<dbReference type="InterPro" id="IPR036641">
    <property type="entry name" value="HPT_dom_sf"/>
</dbReference>
<keyword evidence="6" id="KW-1003">Cell membrane</keyword>
<dbReference type="InterPro" id="IPR005467">
    <property type="entry name" value="His_kinase_dom"/>
</dbReference>
<keyword evidence="10 20" id="KW-0812">Transmembrane</keyword>
<feature type="transmembrane region" description="Helical" evidence="20">
    <location>
        <begin position="181"/>
        <end position="203"/>
    </location>
</feature>
<dbReference type="EC" id="2.7.13.3" evidence="4"/>
<dbReference type="SUPFAM" id="SSF47384">
    <property type="entry name" value="Homodimeric domain of signal transducing histidine kinase"/>
    <property type="match status" value="1"/>
</dbReference>
<dbReference type="PANTHER" id="PTHR43047">
    <property type="entry name" value="TWO-COMPONENT HISTIDINE PROTEIN KINASE"/>
    <property type="match status" value="1"/>
</dbReference>
<dbReference type="InterPro" id="IPR003661">
    <property type="entry name" value="HisK_dim/P_dom"/>
</dbReference>
<evidence type="ECO:0000256" key="4">
    <source>
        <dbReference type="ARBA" id="ARBA00012438"/>
    </source>
</evidence>
<accession>A0A927YNH5</accession>
<evidence type="ECO:0000256" key="8">
    <source>
        <dbReference type="ARBA" id="ARBA00022553"/>
    </source>
</evidence>
<comment type="similarity">
    <text evidence="3">In the N-terminal section; belongs to the phytochrome family.</text>
</comment>
<feature type="modified residue" description="4-aspartylphosphate" evidence="19">
    <location>
        <position position="556"/>
    </location>
</feature>
<comment type="subcellular location">
    <subcellularLocation>
        <location evidence="2">Cell inner membrane</location>
        <topology evidence="2">Multi-pass membrane protein</topology>
    </subcellularLocation>
</comment>
<dbReference type="Gene3D" id="1.10.287.130">
    <property type="match status" value="1"/>
</dbReference>
<dbReference type="InterPro" id="IPR003594">
    <property type="entry name" value="HATPase_dom"/>
</dbReference>
<dbReference type="InterPro" id="IPR008207">
    <property type="entry name" value="Sig_transdc_His_kin_Hpt_dom"/>
</dbReference>
<dbReference type="InterPro" id="IPR004358">
    <property type="entry name" value="Sig_transdc_His_kin-like_C"/>
</dbReference>
<keyword evidence="11" id="KW-0418">Kinase</keyword>
<evidence type="ECO:0000256" key="11">
    <source>
        <dbReference type="ARBA" id="ARBA00022777"/>
    </source>
</evidence>
<evidence type="ECO:0000256" key="7">
    <source>
        <dbReference type="ARBA" id="ARBA00022519"/>
    </source>
</evidence>
<dbReference type="InterPro" id="IPR011006">
    <property type="entry name" value="CheY-like_superfamily"/>
</dbReference>
<dbReference type="PROSITE" id="PS51257">
    <property type="entry name" value="PROKAR_LIPOPROTEIN"/>
    <property type="match status" value="1"/>
</dbReference>
<dbReference type="Pfam" id="PF00512">
    <property type="entry name" value="HisKA"/>
    <property type="match status" value="1"/>
</dbReference>
<evidence type="ECO:0000256" key="3">
    <source>
        <dbReference type="ARBA" id="ARBA00006402"/>
    </source>
</evidence>
<dbReference type="InterPro" id="IPR001789">
    <property type="entry name" value="Sig_transdc_resp-reg_receiver"/>
</dbReference>
<evidence type="ECO:0000256" key="19">
    <source>
        <dbReference type="PROSITE-ProRule" id="PRU00169"/>
    </source>
</evidence>
<dbReference type="SUPFAM" id="SSF47226">
    <property type="entry name" value="Histidine-containing phosphotransfer domain, HPT domain"/>
    <property type="match status" value="1"/>
</dbReference>
<dbReference type="PANTHER" id="PTHR43047:SF72">
    <property type="entry name" value="OSMOSENSING HISTIDINE PROTEIN KINASE SLN1"/>
    <property type="match status" value="1"/>
</dbReference>
<evidence type="ECO:0000313" key="25">
    <source>
        <dbReference type="Proteomes" id="UP000766246"/>
    </source>
</evidence>
<evidence type="ECO:0000259" key="22">
    <source>
        <dbReference type="PROSITE" id="PS50110"/>
    </source>
</evidence>
<dbReference type="Gene3D" id="3.40.50.2300">
    <property type="match status" value="1"/>
</dbReference>
<evidence type="ECO:0000256" key="12">
    <source>
        <dbReference type="ARBA" id="ARBA00022840"/>
    </source>
</evidence>
<keyword evidence="15 20" id="KW-0472">Membrane</keyword>
<comment type="catalytic activity">
    <reaction evidence="1">
        <text>ATP + protein L-histidine = ADP + protein N-phospho-L-histidine.</text>
        <dbReference type="EC" id="2.7.13.3"/>
    </reaction>
</comment>
<dbReference type="InterPro" id="IPR036097">
    <property type="entry name" value="HisK_dim/P_sf"/>
</dbReference>
<keyword evidence="7" id="KW-0997">Cell inner membrane</keyword>
<dbReference type="EMBL" id="SVER01000056">
    <property type="protein sequence ID" value="MBE5920849.1"/>
    <property type="molecule type" value="Genomic_DNA"/>
</dbReference>
<feature type="modified residue" description="Phosphohistidine" evidence="18">
    <location>
        <position position="703"/>
    </location>
</feature>
<evidence type="ECO:0000256" key="2">
    <source>
        <dbReference type="ARBA" id="ARBA00004429"/>
    </source>
</evidence>
<comment type="function">
    <text evidence="16">May play the central regulatory role in sporulation. It may be an element of the effector pathway responsible for the activation of sporulation genes in response to nutritional stress. Spo0A may act in concert with spo0H (a sigma factor) to control the expression of some genes that are critical to the sporulation process.</text>
</comment>
<evidence type="ECO:0000259" key="21">
    <source>
        <dbReference type="PROSITE" id="PS50109"/>
    </source>
</evidence>
<dbReference type="InterPro" id="IPR036890">
    <property type="entry name" value="HATPase_C_sf"/>
</dbReference>
<evidence type="ECO:0000313" key="24">
    <source>
        <dbReference type="EMBL" id="MBE5920849.1"/>
    </source>
</evidence>
<dbReference type="AlphaFoldDB" id="A0A927YNH5"/>
<feature type="transmembrane region" description="Helical" evidence="20">
    <location>
        <begin position="12"/>
        <end position="28"/>
    </location>
</feature>
<feature type="transmembrane region" description="Helical" evidence="20">
    <location>
        <begin position="112"/>
        <end position="137"/>
    </location>
</feature>
<evidence type="ECO:0000256" key="14">
    <source>
        <dbReference type="ARBA" id="ARBA00023012"/>
    </source>
</evidence>
<keyword evidence="9" id="KW-0808">Transferase</keyword>
<dbReference type="Gene3D" id="3.30.565.10">
    <property type="entry name" value="Histidine kinase-like ATPase, C-terminal domain"/>
    <property type="match status" value="1"/>
</dbReference>
<feature type="domain" description="Histidine kinase" evidence="21">
    <location>
        <begin position="248"/>
        <end position="476"/>
    </location>
</feature>
<evidence type="ECO:0000256" key="9">
    <source>
        <dbReference type="ARBA" id="ARBA00022679"/>
    </source>
</evidence>
<dbReference type="Pfam" id="PF00072">
    <property type="entry name" value="Response_reg"/>
    <property type="match status" value="1"/>
</dbReference>
<dbReference type="Proteomes" id="UP000766246">
    <property type="component" value="Unassembled WGS sequence"/>
</dbReference>
<gene>
    <name evidence="24" type="ORF">E7272_13550</name>
</gene>
<evidence type="ECO:0000256" key="10">
    <source>
        <dbReference type="ARBA" id="ARBA00022692"/>
    </source>
</evidence>